<name>A0A317Y4Y1_MAIZE</name>
<protein>
    <submittedName>
        <fullName evidence="2">Uncharacterized protein</fullName>
    </submittedName>
</protein>
<accession>A0A317Y4Y1</accession>
<organism evidence="2">
    <name type="scientific">Zea mays</name>
    <name type="common">Maize</name>
    <dbReference type="NCBI Taxonomy" id="4577"/>
    <lineage>
        <taxon>Eukaryota</taxon>
        <taxon>Viridiplantae</taxon>
        <taxon>Streptophyta</taxon>
        <taxon>Embryophyta</taxon>
        <taxon>Tracheophyta</taxon>
        <taxon>Spermatophyta</taxon>
        <taxon>Magnoliopsida</taxon>
        <taxon>Liliopsida</taxon>
        <taxon>Poales</taxon>
        <taxon>Poaceae</taxon>
        <taxon>PACMAD clade</taxon>
        <taxon>Panicoideae</taxon>
        <taxon>Andropogonodae</taxon>
        <taxon>Andropogoneae</taxon>
        <taxon>Tripsacinae</taxon>
        <taxon>Zea</taxon>
    </lineage>
</organism>
<dbReference type="AlphaFoldDB" id="A0A317Y4Y1"/>
<proteinExistence type="predicted"/>
<dbReference type="Proteomes" id="UP000251960">
    <property type="component" value="Chromosome 1"/>
</dbReference>
<feature type="compositionally biased region" description="Polar residues" evidence="1">
    <location>
        <begin position="69"/>
        <end position="78"/>
    </location>
</feature>
<reference evidence="2" key="1">
    <citation type="journal article" date="2018" name="Nat. Genet.">
        <title>Extensive intraspecific gene order and gene structural variations between Mo17 and other maize genomes.</title>
        <authorList>
            <person name="Sun S."/>
            <person name="Zhou Y."/>
            <person name="Chen J."/>
            <person name="Shi J."/>
            <person name="Zhao H."/>
            <person name="Zhao H."/>
            <person name="Song W."/>
            <person name="Zhang M."/>
            <person name="Cui Y."/>
            <person name="Dong X."/>
            <person name="Liu H."/>
            <person name="Ma X."/>
            <person name="Jiao Y."/>
            <person name="Wang B."/>
            <person name="Wei X."/>
            <person name="Stein J.C."/>
            <person name="Glaubitz J.C."/>
            <person name="Lu F."/>
            <person name="Yu G."/>
            <person name="Liang C."/>
            <person name="Fengler K."/>
            <person name="Li B."/>
            <person name="Rafalski A."/>
            <person name="Schnable P.S."/>
            <person name="Ware D.H."/>
            <person name="Buckler E.S."/>
            <person name="Lai J."/>
        </authorList>
    </citation>
    <scope>NUCLEOTIDE SEQUENCE [LARGE SCALE GENOMIC DNA]</scope>
    <source>
        <tissue evidence="2">Seedling</tissue>
    </source>
</reference>
<evidence type="ECO:0000256" key="1">
    <source>
        <dbReference type="SAM" id="MobiDB-lite"/>
    </source>
</evidence>
<feature type="region of interest" description="Disordered" evidence="1">
    <location>
        <begin position="62"/>
        <end position="97"/>
    </location>
</feature>
<sequence length="109" mass="11761">MWTMCSSCSIEFFKQIISRRGSFAPSVVATRSLTPHRLAVLRACAADPSDYELVPRRRSRVADSPCRVTGSTSSSSHLPLTASELRHPQPQAASSTITLAASPQGLPCF</sequence>
<dbReference type="EMBL" id="NCVQ01000001">
    <property type="protein sequence ID" value="PWZ52831.1"/>
    <property type="molecule type" value="Genomic_DNA"/>
</dbReference>
<evidence type="ECO:0000313" key="2">
    <source>
        <dbReference type="EMBL" id="PWZ52831.1"/>
    </source>
</evidence>
<gene>
    <name evidence="2" type="ORF">Zm00014a_016248</name>
</gene>
<comment type="caution">
    <text evidence="2">The sequence shown here is derived from an EMBL/GenBank/DDBJ whole genome shotgun (WGS) entry which is preliminary data.</text>
</comment>